<dbReference type="GO" id="GO:0007165">
    <property type="term" value="P:signal transduction"/>
    <property type="evidence" value="ECO:0007669"/>
    <property type="project" value="InterPro"/>
</dbReference>
<dbReference type="CDD" id="cd01670">
    <property type="entry name" value="Death"/>
    <property type="match status" value="1"/>
</dbReference>
<reference evidence="2 3" key="1">
    <citation type="journal article" date="2023" name="BMC Biol.">
        <title>The compact genome of the sponge Oopsacas minuta (Hexactinellida) is lacking key metazoan core genes.</title>
        <authorList>
            <person name="Santini S."/>
            <person name="Schenkelaars Q."/>
            <person name="Jourda C."/>
            <person name="Duchesne M."/>
            <person name="Belahbib H."/>
            <person name="Rocher C."/>
            <person name="Selva M."/>
            <person name="Riesgo A."/>
            <person name="Vervoort M."/>
            <person name="Leys S.P."/>
            <person name="Kodjabachian L."/>
            <person name="Le Bivic A."/>
            <person name="Borchiellini C."/>
            <person name="Claverie J.M."/>
            <person name="Renard E."/>
        </authorList>
    </citation>
    <scope>NUCLEOTIDE SEQUENCE [LARGE SCALE GENOMIC DNA]</scope>
    <source>
        <strain evidence="2">SPO-2</strain>
    </source>
</reference>
<dbReference type="PROSITE" id="PS50017">
    <property type="entry name" value="DEATH_DOMAIN"/>
    <property type="match status" value="1"/>
</dbReference>
<dbReference type="AlphaFoldDB" id="A0AAV7KCB7"/>
<dbReference type="Gene3D" id="3.40.50.1460">
    <property type="match status" value="1"/>
</dbReference>
<comment type="caution">
    <text evidence="2">The sequence shown here is derived from an EMBL/GenBank/DDBJ whole genome shotgun (WGS) entry which is preliminary data.</text>
</comment>
<dbReference type="Proteomes" id="UP001165289">
    <property type="component" value="Unassembled WGS sequence"/>
</dbReference>
<accession>A0AAV7KCB7</accession>
<dbReference type="SUPFAM" id="SSF47986">
    <property type="entry name" value="DEATH domain"/>
    <property type="match status" value="1"/>
</dbReference>
<evidence type="ECO:0000313" key="2">
    <source>
        <dbReference type="EMBL" id="KAI6658892.1"/>
    </source>
</evidence>
<dbReference type="Gene3D" id="1.10.533.10">
    <property type="entry name" value="Death Domain, Fas"/>
    <property type="match status" value="1"/>
</dbReference>
<evidence type="ECO:0000313" key="3">
    <source>
        <dbReference type="Proteomes" id="UP001165289"/>
    </source>
</evidence>
<proteinExistence type="predicted"/>
<dbReference type="SMART" id="SM00005">
    <property type="entry name" value="DEATH"/>
    <property type="match status" value="1"/>
</dbReference>
<evidence type="ECO:0000259" key="1">
    <source>
        <dbReference type="PROSITE" id="PS50017"/>
    </source>
</evidence>
<dbReference type="Pfam" id="PF00531">
    <property type="entry name" value="Death"/>
    <property type="match status" value="1"/>
</dbReference>
<dbReference type="EMBL" id="JAKMXF010000074">
    <property type="protein sequence ID" value="KAI6658892.1"/>
    <property type="molecule type" value="Genomic_DNA"/>
</dbReference>
<dbReference type="InterPro" id="IPR011029">
    <property type="entry name" value="DEATH-like_dom_sf"/>
</dbReference>
<dbReference type="InterPro" id="IPR000488">
    <property type="entry name" value="Death_dom"/>
</dbReference>
<protein>
    <recommendedName>
        <fullName evidence="1">Death domain-containing protein</fullName>
    </recommendedName>
</protein>
<gene>
    <name evidence="2" type="ORF">LOD99_10919</name>
</gene>
<feature type="domain" description="Death" evidence="1">
    <location>
        <begin position="491"/>
        <end position="561"/>
    </location>
</feature>
<name>A0AAV7KCB7_9METZ</name>
<sequence length="567" mass="65313">MEMLQSFYLSDLGDGSDFKGFSVLTEGIYRIDGANEIIPNKANIKCITSSLHSLGFTVRQIDTTNTDENIVNFDGSRADKLLTQLPREIEIFQLDKQRVDWFIFYYTGFIIDNNFIMPWGVTSIVQLIQDINDLLVGIPKMFLFECTHMYGPERDYVMDTLGNISGGDYILCFSTEYGYGSYHGEVSWWTEHLSKQLVSSCKLNYSMVESMESLRLQFNQTKFNKSNSKVGSPKYIDRLSKILKFPQFEPVPDLELAIPSPLHKEVSVFILCAHEGYSEGDPYLFRLTDILYQMGFVVESDLYFIQGDLSLNQWIVNCIENCDYTMIVGSPILKALMTDGQNQPISHDNRTLFFSGSVVYSNLLNPKFTKKLIPIVIHDCYMSYTPERLFPSPINGNEIYYFKEIPDSPAHLRFSLRSPDFTKVFCRMREIKLRPGMKNPFNYVDIHSDYLPRKIINCSIDPNLVSCLDEDIGNEIGELGCIVSEGLQKSEWKFLARQLGLKEGKISEIEYDWERDGLQEVKVKMIVAWRNQDDNATYKKLCNSLRMIQCNSVVVEVHKFMASFFKK</sequence>
<organism evidence="2 3">
    <name type="scientific">Oopsacas minuta</name>
    <dbReference type="NCBI Taxonomy" id="111878"/>
    <lineage>
        <taxon>Eukaryota</taxon>
        <taxon>Metazoa</taxon>
        <taxon>Porifera</taxon>
        <taxon>Hexactinellida</taxon>
        <taxon>Hexasterophora</taxon>
        <taxon>Lyssacinosida</taxon>
        <taxon>Leucopsacidae</taxon>
        <taxon>Oopsacas</taxon>
    </lineage>
</organism>
<keyword evidence="3" id="KW-1185">Reference proteome</keyword>